<accession>A0ABD0L5U6</accession>
<organism evidence="1 2">
    <name type="scientific">Batillaria attramentaria</name>
    <dbReference type="NCBI Taxonomy" id="370345"/>
    <lineage>
        <taxon>Eukaryota</taxon>
        <taxon>Metazoa</taxon>
        <taxon>Spiralia</taxon>
        <taxon>Lophotrochozoa</taxon>
        <taxon>Mollusca</taxon>
        <taxon>Gastropoda</taxon>
        <taxon>Caenogastropoda</taxon>
        <taxon>Sorbeoconcha</taxon>
        <taxon>Cerithioidea</taxon>
        <taxon>Batillariidae</taxon>
        <taxon>Batillaria</taxon>
    </lineage>
</organism>
<sequence length="109" mass="11395">MILGVSLTSAEVYVNRGGLVYNVDAFDTPDYNILRLGGGGLLGSGLVGSNIVRSAYPAYPAYPSFPASVPRYHPTAFPGHGASTVNWLVDLATPVTVTSPGHCDVTRSL</sequence>
<gene>
    <name evidence="1" type="ORF">BaRGS_00014084</name>
</gene>
<dbReference type="AlphaFoldDB" id="A0ABD0L5U6"/>
<evidence type="ECO:0000313" key="1">
    <source>
        <dbReference type="EMBL" id="KAK7494686.1"/>
    </source>
</evidence>
<evidence type="ECO:0000313" key="2">
    <source>
        <dbReference type="Proteomes" id="UP001519460"/>
    </source>
</evidence>
<reference evidence="1 2" key="1">
    <citation type="journal article" date="2023" name="Sci. Data">
        <title>Genome assembly of the Korean intertidal mud-creeper Batillaria attramentaria.</title>
        <authorList>
            <person name="Patra A.K."/>
            <person name="Ho P.T."/>
            <person name="Jun S."/>
            <person name="Lee S.J."/>
            <person name="Kim Y."/>
            <person name="Won Y.J."/>
        </authorList>
    </citation>
    <scope>NUCLEOTIDE SEQUENCE [LARGE SCALE GENOMIC DNA]</scope>
    <source>
        <strain evidence="1">Wonlab-2016</strain>
    </source>
</reference>
<proteinExistence type="predicted"/>
<comment type="caution">
    <text evidence="1">The sequence shown here is derived from an EMBL/GenBank/DDBJ whole genome shotgun (WGS) entry which is preliminary data.</text>
</comment>
<name>A0ABD0L5U6_9CAEN</name>
<dbReference type="Proteomes" id="UP001519460">
    <property type="component" value="Unassembled WGS sequence"/>
</dbReference>
<protein>
    <submittedName>
        <fullName evidence="1">Uncharacterized protein</fullName>
    </submittedName>
</protein>
<dbReference type="EMBL" id="JACVVK020000081">
    <property type="protein sequence ID" value="KAK7494686.1"/>
    <property type="molecule type" value="Genomic_DNA"/>
</dbReference>
<keyword evidence="2" id="KW-1185">Reference proteome</keyword>